<dbReference type="GO" id="GO:0004650">
    <property type="term" value="F:polygalacturonase activity"/>
    <property type="evidence" value="ECO:0007669"/>
    <property type="project" value="InterPro"/>
</dbReference>
<dbReference type="OMA" id="GLTQTWI"/>
<dbReference type="SUPFAM" id="SSF51126">
    <property type="entry name" value="Pectin lyase-like"/>
    <property type="match status" value="1"/>
</dbReference>
<organism evidence="1 2">
    <name type="scientific">Ceratopteris richardii</name>
    <name type="common">Triangle waterfern</name>
    <dbReference type="NCBI Taxonomy" id="49495"/>
    <lineage>
        <taxon>Eukaryota</taxon>
        <taxon>Viridiplantae</taxon>
        <taxon>Streptophyta</taxon>
        <taxon>Embryophyta</taxon>
        <taxon>Tracheophyta</taxon>
        <taxon>Polypodiopsida</taxon>
        <taxon>Polypodiidae</taxon>
        <taxon>Polypodiales</taxon>
        <taxon>Pteridineae</taxon>
        <taxon>Pteridaceae</taxon>
        <taxon>Parkerioideae</taxon>
        <taxon>Ceratopteris</taxon>
    </lineage>
</organism>
<dbReference type="InterPro" id="IPR006626">
    <property type="entry name" value="PbH1"/>
</dbReference>
<dbReference type="InterPro" id="IPR012334">
    <property type="entry name" value="Pectin_lyas_fold"/>
</dbReference>
<dbReference type="PANTHER" id="PTHR33928">
    <property type="entry name" value="POLYGALACTURONASE QRT3"/>
    <property type="match status" value="1"/>
</dbReference>
<name>A0A8T2T8H8_CERRI</name>
<proteinExistence type="predicted"/>
<dbReference type="InterPro" id="IPR039279">
    <property type="entry name" value="QRT3-like"/>
</dbReference>
<protein>
    <recommendedName>
        <fullName evidence="3">Pectate lyase superfamily protein domain-containing protein</fullName>
    </recommendedName>
</protein>
<dbReference type="Proteomes" id="UP000825935">
    <property type="component" value="Chromosome 15"/>
</dbReference>
<evidence type="ECO:0000313" key="1">
    <source>
        <dbReference type="EMBL" id="KAH7405219.1"/>
    </source>
</evidence>
<dbReference type="PANTHER" id="PTHR33928:SF2">
    <property type="entry name" value="PECTATE LYASE SUPERFAMILY PROTEIN DOMAIN-CONTAINING PROTEIN-RELATED"/>
    <property type="match status" value="1"/>
</dbReference>
<keyword evidence="2" id="KW-1185">Reference proteome</keyword>
<gene>
    <name evidence="1" type="ORF">KP509_15G061400</name>
</gene>
<reference evidence="1" key="1">
    <citation type="submission" date="2021-08" db="EMBL/GenBank/DDBJ databases">
        <title>WGS assembly of Ceratopteris richardii.</title>
        <authorList>
            <person name="Marchant D.B."/>
            <person name="Chen G."/>
            <person name="Jenkins J."/>
            <person name="Shu S."/>
            <person name="Leebens-Mack J."/>
            <person name="Grimwood J."/>
            <person name="Schmutz J."/>
            <person name="Soltis P."/>
            <person name="Soltis D."/>
            <person name="Chen Z.-H."/>
        </authorList>
    </citation>
    <scope>NUCLEOTIDE SEQUENCE</scope>
    <source>
        <strain evidence="1">Whitten #5841</strain>
        <tissue evidence="1">Leaf</tissue>
    </source>
</reference>
<accession>A0A8T2T8H8</accession>
<dbReference type="EMBL" id="CM035420">
    <property type="protein sequence ID" value="KAH7405219.1"/>
    <property type="molecule type" value="Genomic_DNA"/>
</dbReference>
<dbReference type="Gene3D" id="2.160.20.10">
    <property type="entry name" value="Single-stranded right-handed beta-helix, Pectin lyase-like"/>
    <property type="match status" value="1"/>
</dbReference>
<evidence type="ECO:0008006" key="3">
    <source>
        <dbReference type="Google" id="ProtNLM"/>
    </source>
</evidence>
<comment type="caution">
    <text evidence="1">The sequence shown here is derived from an EMBL/GenBank/DDBJ whole genome shotgun (WGS) entry which is preliminary data.</text>
</comment>
<dbReference type="OrthoDB" id="1046782at2759"/>
<sequence>MLAITSMDAESTLTVFLVFSTIMSTKVYCLQIGGLKESIHARPKPTVKGIRGRQSPWNIMGHHTPNLGKAQGWDPMNIQVPDNNPRIFYPMTNGADPNGGSDSTAELQLTINQAFEVASTDVLMEGVVDLGGVEVHLGGGQYVISKPLTIPDIGGGNVVIHGGTVRASNSFPADGFLLEMATTTLREEWTRVNGRLTESLAQPIYENVHLHDLLLDANYTGGGILLLNPLRVTISNCYITHFSTIGISVQGGHETLIHSSFLGQHITSGADPLEHTFSGTAILLSGNDNSVTDVVIFSAQTAIEVDGQANIITNAHCYNKASGLGGIGIVIRKGATLTRILGCYLDFTGIVLEETAEIIISNSFFLGDAYVLLKAIGDSPATVTGLNIAENIFHGNNNGVPIVQLQGNFSDIRQTCIDNNSATGMVNRCTRARATVTGYGSEWTVDFSQRLLFPSSIAHVHYSFYALPGREDVTHNSSGKFFPLHALHSVTSTSIKVTSDTPINATVSIYVDQSFQDEDTHDSFQPYLSSYL</sequence>
<dbReference type="AlphaFoldDB" id="A0A8T2T8H8"/>
<evidence type="ECO:0000313" key="2">
    <source>
        <dbReference type="Proteomes" id="UP000825935"/>
    </source>
</evidence>
<dbReference type="SMART" id="SM00710">
    <property type="entry name" value="PbH1"/>
    <property type="match status" value="4"/>
</dbReference>
<dbReference type="InterPro" id="IPR011050">
    <property type="entry name" value="Pectin_lyase_fold/virulence"/>
</dbReference>